<dbReference type="InterPro" id="IPR025641">
    <property type="entry name" value="DUF4340"/>
</dbReference>
<dbReference type="RefSeq" id="WP_192868094.1">
    <property type="nucleotide sequence ID" value="NZ_BDGJ01000044.1"/>
</dbReference>
<comment type="caution">
    <text evidence="2">The sequence shown here is derived from an EMBL/GenBank/DDBJ whole genome shotgun (WGS) entry which is preliminary data.</text>
</comment>
<name>A0A1Z5HRA5_9FIRM</name>
<evidence type="ECO:0000259" key="1">
    <source>
        <dbReference type="Pfam" id="PF14238"/>
    </source>
</evidence>
<feature type="domain" description="DUF4340" evidence="1">
    <location>
        <begin position="72"/>
        <end position="173"/>
    </location>
</feature>
<dbReference type="Proteomes" id="UP000197032">
    <property type="component" value="Unassembled WGS sequence"/>
</dbReference>
<sequence>MKLRWLKTLIAVVIFVGLVVYINSTRPSEQVTQKENEVVWNLKMTEVMGIEIYGDNRKVILEKRGKDDQKEWWLVVPTEKEANQKRVEELLSSLTWIAPQRSLPEEAGKLEKFGLKEPAWKVKMKLPKGEERILLIGKQSPIGDPETAPFYSTTGRGDKVYLISSYLVEKIKKADEEYLTEVTKEAGEDKGEKKES</sequence>
<evidence type="ECO:0000313" key="3">
    <source>
        <dbReference type="Proteomes" id="UP000197032"/>
    </source>
</evidence>
<keyword evidence="3" id="KW-1185">Reference proteome</keyword>
<accession>A0A1Z5HRA5</accession>
<organism evidence="2 3">
    <name type="scientific">Calderihabitans maritimus</name>
    <dbReference type="NCBI Taxonomy" id="1246530"/>
    <lineage>
        <taxon>Bacteria</taxon>
        <taxon>Bacillati</taxon>
        <taxon>Bacillota</taxon>
        <taxon>Clostridia</taxon>
        <taxon>Neomoorellales</taxon>
        <taxon>Calderihabitantaceae</taxon>
        <taxon>Calderihabitans</taxon>
    </lineage>
</organism>
<proteinExistence type="predicted"/>
<dbReference type="Pfam" id="PF14238">
    <property type="entry name" value="DUF4340"/>
    <property type="match status" value="1"/>
</dbReference>
<reference evidence="3" key="1">
    <citation type="journal article" date="2017" name="Appl. Environ. Microbiol.">
        <title>Genomic analysis of Calderihabitans maritimus KKC1, a thermophilic hydrogenogenic carboxydotrophic bacterium isolated from marine sediment.</title>
        <authorList>
            <person name="Omae K."/>
            <person name="Yoneda Y."/>
            <person name="Fukuyama Y."/>
            <person name="Yoshida T."/>
            <person name="Sako Y."/>
        </authorList>
    </citation>
    <scope>NUCLEOTIDE SEQUENCE [LARGE SCALE GENOMIC DNA]</scope>
    <source>
        <strain evidence="3">KKC1</strain>
    </source>
</reference>
<evidence type="ECO:0000313" key="2">
    <source>
        <dbReference type="EMBL" id="GAW92063.1"/>
    </source>
</evidence>
<protein>
    <recommendedName>
        <fullName evidence="1">DUF4340 domain-containing protein</fullName>
    </recommendedName>
</protein>
<dbReference type="AlphaFoldDB" id="A0A1Z5HRA5"/>
<gene>
    <name evidence="2" type="ORF">KKC1_12230</name>
</gene>
<dbReference type="EMBL" id="BDGJ01000044">
    <property type="protein sequence ID" value="GAW92063.1"/>
    <property type="molecule type" value="Genomic_DNA"/>
</dbReference>